<evidence type="ECO:0000313" key="6">
    <source>
        <dbReference type="EMBL" id="REH48431.1"/>
    </source>
</evidence>
<dbReference type="SUPFAM" id="SSF53335">
    <property type="entry name" value="S-adenosyl-L-methionine-dependent methyltransferases"/>
    <property type="match status" value="1"/>
</dbReference>
<dbReference type="OrthoDB" id="4280289at2"/>
<evidence type="ECO:0000256" key="5">
    <source>
        <dbReference type="SAM" id="MobiDB-lite"/>
    </source>
</evidence>
<evidence type="ECO:0000256" key="4">
    <source>
        <dbReference type="ARBA" id="ARBA00047942"/>
    </source>
</evidence>
<evidence type="ECO:0000256" key="3">
    <source>
        <dbReference type="ARBA" id="ARBA00022679"/>
    </source>
</evidence>
<evidence type="ECO:0000313" key="7">
    <source>
        <dbReference type="Proteomes" id="UP000256269"/>
    </source>
</evidence>
<comment type="catalytic activity">
    <reaction evidence="4">
        <text>a 2'-deoxyadenosine in DNA + S-adenosyl-L-methionine = an N(6)-methyl-2'-deoxyadenosine in DNA + S-adenosyl-L-homocysteine + H(+)</text>
        <dbReference type="Rhea" id="RHEA:15197"/>
        <dbReference type="Rhea" id="RHEA-COMP:12418"/>
        <dbReference type="Rhea" id="RHEA-COMP:12419"/>
        <dbReference type="ChEBI" id="CHEBI:15378"/>
        <dbReference type="ChEBI" id="CHEBI:57856"/>
        <dbReference type="ChEBI" id="CHEBI:59789"/>
        <dbReference type="ChEBI" id="CHEBI:90615"/>
        <dbReference type="ChEBI" id="CHEBI:90616"/>
        <dbReference type="EC" id="2.1.1.72"/>
    </reaction>
</comment>
<dbReference type="Proteomes" id="UP000256269">
    <property type="component" value="Unassembled WGS sequence"/>
</dbReference>
<gene>
    <name evidence="6" type="ORF">BCF44_105290</name>
</gene>
<dbReference type="GO" id="GO:0009007">
    <property type="term" value="F:site-specific DNA-methyltransferase (adenine-specific) activity"/>
    <property type="evidence" value="ECO:0007669"/>
    <property type="project" value="UniProtKB-EC"/>
</dbReference>
<name>A0A3E0HPW5_9PSEU</name>
<keyword evidence="3" id="KW-0808">Transferase</keyword>
<organism evidence="6 7">
    <name type="scientific">Kutzneria buriramensis</name>
    <dbReference type="NCBI Taxonomy" id="1045776"/>
    <lineage>
        <taxon>Bacteria</taxon>
        <taxon>Bacillati</taxon>
        <taxon>Actinomycetota</taxon>
        <taxon>Actinomycetes</taxon>
        <taxon>Pseudonocardiales</taxon>
        <taxon>Pseudonocardiaceae</taxon>
        <taxon>Kutzneria</taxon>
    </lineage>
</organism>
<dbReference type="InterPro" id="IPR029063">
    <property type="entry name" value="SAM-dependent_MTases_sf"/>
</dbReference>
<keyword evidence="2" id="KW-0489">Methyltransferase</keyword>
<dbReference type="Gene3D" id="3.40.50.150">
    <property type="entry name" value="Vaccinia Virus protein VP39"/>
    <property type="match status" value="2"/>
</dbReference>
<dbReference type="EC" id="2.1.1.72" evidence="1"/>
<protein>
    <recommendedName>
        <fullName evidence="1">site-specific DNA-methyltransferase (adenine-specific)</fullName>
        <ecNumber evidence="1">2.1.1.72</ecNumber>
    </recommendedName>
</protein>
<comment type="caution">
    <text evidence="6">The sequence shown here is derived from an EMBL/GenBank/DDBJ whole genome shotgun (WGS) entry which is preliminary data.</text>
</comment>
<dbReference type="InterPro" id="IPR050953">
    <property type="entry name" value="N4_N6_ade-DNA_methylase"/>
</dbReference>
<dbReference type="GO" id="GO:0032259">
    <property type="term" value="P:methylation"/>
    <property type="evidence" value="ECO:0007669"/>
    <property type="project" value="UniProtKB-KW"/>
</dbReference>
<feature type="region of interest" description="Disordered" evidence="5">
    <location>
        <begin position="1138"/>
        <end position="1159"/>
    </location>
</feature>
<evidence type="ECO:0000256" key="2">
    <source>
        <dbReference type="ARBA" id="ARBA00022603"/>
    </source>
</evidence>
<dbReference type="PANTHER" id="PTHR33841:SF1">
    <property type="entry name" value="DNA METHYLTRANSFERASE A"/>
    <property type="match status" value="1"/>
</dbReference>
<keyword evidence="7" id="KW-1185">Reference proteome</keyword>
<reference evidence="6 7" key="1">
    <citation type="submission" date="2018-08" db="EMBL/GenBank/DDBJ databases">
        <title>Genomic Encyclopedia of Archaeal and Bacterial Type Strains, Phase II (KMG-II): from individual species to whole genera.</title>
        <authorList>
            <person name="Goeker M."/>
        </authorList>
    </citation>
    <scope>NUCLEOTIDE SEQUENCE [LARGE SCALE GENOMIC DNA]</scope>
    <source>
        <strain evidence="6 7">DSM 45791</strain>
    </source>
</reference>
<dbReference type="RefSeq" id="WP_116175199.1">
    <property type="nucleotide sequence ID" value="NZ_CP144375.1"/>
</dbReference>
<dbReference type="EMBL" id="QUNO01000005">
    <property type="protein sequence ID" value="REH48431.1"/>
    <property type="molecule type" value="Genomic_DNA"/>
</dbReference>
<dbReference type="PANTHER" id="PTHR33841">
    <property type="entry name" value="DNA METHYLTRANSFERASE YEEA-RELATED"/>
    <property type="match status" value="1"/>
</dbReference>
<evidence type="ECO:0000256" key="1">
    <source>
        <dbReference type="ARBA" id="ARBA00011900"/>
    </source>
</evidence>
<accession>A0A3E0HPW5</accession>
<proteinExistence type="predicted"/>
<sequence>MNGSDAILVGEGWISEHYFTTEAKSESFHAKVLERRAFWDAEAKEGRKTPRSRFVDARQGLETDLAALAELLDPAAEADARDGRSADNAAAAVHERLLDVLELTGHGLVLDRQGPLLRVSSPGVTEHAPLVVMTARPVAVVEDLLARDAVTLREPVQLSEDAEEVKSAARLTSALFVADDAPDLVLVLAGRWVLLAERERWAEGRYLAVDVQLVCERNEGKKGGEIDRALTCLSAQSIAPDADGKLWWHDVLEASIKHTVGVSKDLRDGVRLSIEIIANEVVTRRRDKGLDPLPASEAQPLAKQALRFLYRVLFLLYAEASPELGVLPVGAREYDQGYSLDRLRELVQVELASPRSRNGTHLYDSMGVLFGLVDTGHAPMAVGGSSEDEHDSAFAEGLPFNALRADLFRPEATAHIDAVGLGNAALQQVLTHLLLSKESRGKDRGFISYAELGINQLGAVYEGLMSYTGFFAETDLYEVAKNGDGSKGSWVVPVERADGIAPADFVKTVDPHTGELRPVLHQKGSFVFRLAGRERQQSASYYTPEVLTRFTVGQALEELLDQDGRTTAAAEILQMTVCEPALGSGAFAIEAVRQLAEQYLKRRQNELGVRIDPDEYPRRLQEVKAYLALHNVYGVDLNATAVELAEISLWLDTMVEGLSAPWFGLHLRRGNSLVGARRAVYQRRQVSDKSWLNEVPRDVPLASLVEDIEAGRVAGGGIHHFLLPSIGWGSSAEVNEAKEARDLYPESRARLKTWRKNVTSKPTQRQIEALCDLARRVEKLWQIATNRLGVAESEIRRSVPVWRGQDIPSGGKVQRAEIEAALADPSGAYRRLRRVMDAWCALWYWPVSEAFVEEVTGQAGDAVTPPNLDQWIEGMRMLVGVHAGKRRAPEGQLTFGTAVSWEDLNVYEELDLGLAGCLTVDATLRAHPWLRVCEAVADREGFFHWALDFAPVFVKGGFNLQVGNPPWVRPRTDFEALLAERDPWWKLAERPSVTAKERKRAEAWTDRRCVDTAAEGVATTAAAIAFAGSVANFPQLERLTPDFYRCFMVQAWRNASPVGVVGLIHPESHFTDEKAAALRCDAYRRLRRHWQFVNELKLFEIHDQVSYGVHVYGAVQPVPDFRMATSLYHPDTVIRSLDHDGSGPEPGIKDPDGNWDVRPHRSRITTVTDETLGMWHAILESPETPVRQTRMVYAVNRSTVSVLDKLSHARRIGELELHFSEGWHESRDRKSGYFESEWGKPASWDDVILQGPHLFVATPMYKAPNKTMLHNQDWSATDFEALSADAIPVTAYKPRGDRSRYARDYTHWGDQNAHPARNFYRVAWRAMAANKNERTLIPALIPPGSTHVHTVSSVSSVSSEPESLVAMLAVLSSLLADFFVRAAPKSAITAATVRRLPYANDAFLSELVLRTLRLNCIADAYGDLWYRCYRRSFREDAWAGGLTHARRQPLGAVRPVWDVDTPLRIAADRRQALVEIDALVALALGLAADELCTIYRTEFAVLYGYDRNVYYYDANGRLVPNSVLTVWRKKGDRITEEERTATNQAGNAYTYELPFVTLDREADMRQAYAHFERLLEERS</sequence>